<evidence type="ECO:0000313" key="2">
    <source>
        <dbReference type="EMBL" id="NBI79944.1"/>
    </source>
</evidence>
<organism evidence="2 3">
    <name type="scientific">Anaerotruncus colihominis</name>
    <dbReference type="NCBI Taxonomy" id="169435"/>
    <lineage>
        <taxon>Bacteria</taxon>
        <taxon>Bacillati</taxon>
        <taxon>Bacillota</taxon>
        <taxon>Clostridia</taxon>
        <taxon>Eubacteriales</taxon>
        <taxon>Oscillospiraceae</taxon>
        <taxon>Anaerotruncus</taxon>
    </lineage>
</organism>
<comment type="caution">
    <text evidence="2">The sequence shown here is derived from an EMBL/GenBank/DDBJ whole genome shotgun (WGS) entry which is preliminary data.</text>
</comment>
<proteinExistence type="predicted"/>
<dbReference type="EMBL" id="QXWZ01000029">
    <property type="protein sequence ID" value="NBI79944.1"/>
    <property type="molecule type" value="Genomic_DNA"/>
</dbReference>
<evidence type="ECO:0000313" key="3">
    <source>
        <dbReference type="Proteomes" id="UP000446348"/>
    </source>
</evidence>
<sequence length="70" mass="7696">MQARAFSGPFQPAPAGKFPPVRAGSRIVNDSIMWYNNRRAVIIPHYGQGDTRAQPAAALMANYTMPLRGH</sequence>
<accession>A0A845RJP0</accession>
<name>A0A845RJP0_9FIRM</name>
<dbReference type="AlphaFoldDB" id="A0A845RJP0"/>
<gene>
    <name evidence="2" type="ORF">D3Z39_13945</name>
</gene>
<feature type="non-terminal residue" evidence="2">
    <location>
        <position position="70"/>
    </location>
</feature>
<reference evidence="2 3" key="1">
    <citation type="submission" date="2018-08" db="EMBL/GenBank/DDBJ databases">
        <title>Murine metabolic-syndrome-specific gut microbial biobank.</title>
        <authorList>
            <person name="Liu C."/>
        </authorList>
    </citation>
    <scope>NUCLEOTIDE SEQUENCE [LARGE SCALE GENOMIC DNA]</scope>
    <source>
        <strain evidence="2 3">X69</strain>
    </source>
</reference>
<dbReference type="Proteomes" id="UP000446348">
    <property type="component" value="Unassembled WGS sequence"/>
</dbReference>
<feature type="region of interest" description="Disordered" evidence="1">
    <location>
        <begin position="1"/>
        <end position="21"/>
    </location>
</feature>
<evidence type="ECO:0000256" key="1">
    <source>
        <dbReference type="SAM" id="MobiDB-lite"/>
    </source>
</evidence>
<protein>
    <submittedName>
        <fullName evidence="2">Uncharacterized protein</fullName>
    </submittedName>
</protein>